<dbReference type="AlphaFoldDB" id="A0A4R5KGB8"/>
<dbReference type="OrthoDB" id="9799122at2"/>
<dbReference type="CDD" id="cd03024">
    <property type="entry name" value="DsbA_FrnE"/>
    <property type="match status" value="1"/>
</dbReference>
<accession>A0A4R5KGB8</accession>
<dbReference type="PANTHER" id="PTHR13887">
    <property type="entry name" value="GLUTATHIONE S-TRANSFERASE KAPPA"/>
    <property type="match status" value="1"/>
</dbReference>
<dbReference type="InterPro" id="IPR036249">
    <property type="entry name" value="Thioredoxin-like_sf"/>
</dbReference>
<feature type="region of interest" description="Disordered" evidence="1">
    <location>
        <begin position="216"/>
        <end position="243"/>
    </location>
</feature>
<dbReference type="EMBL" id="SMRT01000013">
    <property type="protein sequence ID" value="TDF94469.1"/>
    <property type="molecule type" value="Genomic_DNA"/>
</dbReference>
<dbReference type="PANTHER" id="PTHR13887:SF41">
    <property type="entry name" value="THIOREDOXIN SUPERFAMILY PROTEIN"/>
    <property type="match status" value="1"/>
</dbReference>
<reference evidence="3 4" key="1">
    <citation type="submission" date="2019-03" db="EMBL/GenBank/DDBJ databases">
        <title>This is whole genome sequence of Paenibacillus sp MS74 strain.</title>
        <authorList>
            <person name="Trinh H.N."/>
        </authorList>
    </citation>
    <scope>NUCLEOTIDE SEQUENCE [LARGE SCALE GENOMIC DNA]</scope>
    <source>
        <strain evidence="3 4">MS74</strain>
    </source>
</reference>
<evidence type="ECO:0000313" key="3">
    <source>
        <dbReference type="EMBL" id="TDF94469.1"/>
    </source>
</evidence>
<name>A0A4R5KGB8_9BACL</name>
<feature type="domain" description="DSBA-like thioredoxin" evidence="2">
    <location>
        <begin position="3"/>
        <end position="205"/>
    </location>
</feature>
<dbReference type="GO" id="GO:0016491">
    <property type="term" value="F:oxidoreductase activity"/>
    <property type="evidence" value="ECO:0007669"/>
    <property type="project" value="InterPro"/>
</dbReference>
<dbReference type="InterPro" id="IPR001853">
    <property type="entry name" value="DSBA-like_thioredoxin_dom"/>
</dbReference>
<keyword evidence="4" id="KW-1185">Reference proteome</keyword>
<sequence>MKVEIWSDFMCPFCYIGKRRFEAALEQFANNQQVEVIYRSFELDPQAQRDVGHDVHDMLAHKYGMSREQAKSMNDNLTAQAESVGLTYHFDTMILTNTFDAHRLAHFAAKYGRMHEMTERLLLAYFTESKHIGDHAALTDLAAEIGLDRDETARMLAGTDYTEEVRADEQEAAGLGIRGVPYFVINRKYAVSGAQQSELFLEALQKAWEEDRPLTVLNETGNGGSPSDEACADGTCAAPTPKS</sequence>
<evidence type="ECO:0000259" key="2">
    <source>
        <dbReference type="Pfam" id="PF01323"/>
    </source>
</evidence>
<dbReference type="SUPFAM" id="SSF52833">
    <property type="entry name" value="Thioredoxin-like"/>
    <property type="match status" value="1"/>
</dbReference>
<proteinExistence type="predicted"/>
<dbReference type="RefSeq" id="WP_133232879.1">
    <property type="nucleotide sequence ID" value="NZ_SMRT01000013.1"/>
</dbReference>
<gene>
    <name evidence="3" type="ORF">E1757_23980</name>
</gene>
<evidence type="ECO:0000313" key="4">
    <source>
        <dbReference type="Proteomes" id="UP000295636"/>
    </source>
</evidence>
<comment type="caution">
    <text evidence="3">The sequence shown here is derived from an EMBL/GenBank/DDBJ whole genome shotgun (WGS) entry which is preliminary data.</text>
</comment>
<organism evidence="3 4">
    <name type="scientific">Paenibacillus piri</name>
    <dbReference type="NCBI Taxonomy" id="2547395"/>
    <lineage>
        <taxon>Bacteria</taxon>
        <taxon>Bacillati</taxon>
        <taxon>Bacillota</taxon>
        <taxon>Bacilli</taxon>
        <taxon>Bacillales</taxon>
        <taxon>Paenibacillaceae</taxon>
        <taxon>Paenibacillus</taxon>
    </lineage>
</organism>
<dbReference type="Pfam" id="PF01323">
    <property type="entry name" value="DSBA"/>
    <property type="match status" value="1"/>
</dbReference>
<protein>
    <submittedName>
        <fullName evidence="3">DsbA family oxidoreductase</fullName>
    </submittedName>
</protein>
<dbReference type="Proteomes" id="UP000295636">
    <property type="component" value="Unassembled WGS sequence"/>
</dbReference>
<evidence type="ECO:0000256" key="1">
    <source>
        <dbReference type="SAM" id="MobiDB-lite"/>
    </source>
</evidence>
<dbReference type="Gene3D" id="3.40.30.10">
    <property type="entry name" value="Glutaredoxin"/>
    <property type="match status" value="1"/>
</dbReference>